<dbReference type="PANTHER" id="PTHR34385:SF1">
    <property type="entry name" value="PEPTIDOGLYCAN L-ALANYL-D-GLUTAMATE ENDOPEPTIDASE CWLK"/>
    <property type="match status" value="1"/>
</dbReference>
<dbReference type="InterPro" id="IPR052179">
    <property type="entry name" value="DD-CPase-like"/>
</dbReference>
<dbReference type="InterPro" id="IPR009045">
    <property type="entry name" value="Zn_M74/Hedgehog-like"/>
</dbReference>
<keyword evidence="4" id="KW-1185">Reference proteome</keyword>
<reference evidence="3 4" key="1">
    <citation type="submission" date="2018-11" db="EMBL/GenBank/DDBJ databases">
        <title>Sequencing the genomes of 1000 actinobacteria strains.</title>
        <authorList>
            <person name="Klenk H.-P."/>
        </authorList>
    </citation>
    <scope>NUCLEOTIDE SEQUENCE [LARGE SCALE GENOMIC DNA]</scope>
    <source>
        <strain evidence="3 4">DSM 44254</strain>
    </source>
</reference>
<name>A0A3N1DCR6_9ACTN</name>
<dbReference type="EMBL" id="RJKE01000001">
    <property type="protein sequence ID" value="ROO91317.1"/>
    <property type="molecule type" value="Genomic_DNA"/>
</dbReference>
<feature type="domain" description="D-alanyl-D-alanine carboxypeptidase-like core" evidence="2">
    <location>
        <begin position="238"/>
        <end position="343"/>
    </location>
</feature>
<keyword evidence="3" id="KW-0121">Carboxypeptidase</keyword>
<evidence type="ECO:0000313" key="3">
    <source>
        <dbReference type="EMBL" id="ROO91317.1"/>
    </source>
</evidence>
<dbReference type="Pfam" id="PF02557">
    <property type="entry name" value="VanY"/>
    <property type="match status" value="1"/>
</dbReference>
<dbReference type="PANTHER" id="PTHR34385">
    <property type="entry name" value="D-ALANYL-D-ALANINE CARBOXYPEPTIDASE"/>
    <property type="match status" value="1"/>
</dbReference>
<dbReference type="Proteomes" id="UP000272400">
    <property type="component" value="Unassembled WGS sequence"/>
</dbReference>
<dbReference type="GO" id="GO:0004180">
    <property type="term" value="F:carboxypeptidase activity"/>
    <property type="evidence" value="ECO:0007669"/>
    <property type="project" value="UniProtKB-KW"/>
</dbReference>
<dbReference type="InterPro" id="IPR003709">
    <property type="entry name" value="VanY-like_core_dom"/>
</dbReference>
<evidence type="ECO:0000313" key="4">
    <source>
        <dbReference type="Proteomes" id="UP000272400"/>
    </source>
</evidence>
<gene>
    <name evidence="3" type="ORF">EDD29_9071</name>
</gene>
<evidence type="ECO:0000256" key="1">
    <source>
        <dbReference type="SAM" id="Coils"/>
    </source>
</evidence>
<dbReference type="SUPFAM" id="SSF55166">
    <property type="entry name" value="Hedgehog/DD-peptidase"/>
    <property type="match status" value="1"/>
</dbReference>
<keyword evidence="1" id="KW-0175">Coiled coil</keyword>
<accession>A0A3N1DCR6</accession>
<dbReference type="GO" id="GO:0006508">
    <property type="term" value="P:proteolysis"/>
    <property type="evidence" value="ECO:0007669"/>
    <property type="project" value="InterPro"/>
</dbReference>
<keyword evidence="3" id="KW-0645">Protease</keyword>
<dbReference type="AlphaFoldDB" id="A0A3N1DCR6"/>
<proteinExistence type="predicted"/>
<organism evidence="3 4">
    <name type="scientific">Actinocorallia herbida</name>
    <dbReference type="NCBI Taxonomy" id="58109"/>
    <lineage>
        <taxon>Bacteria</taxon>
        <taxon>Bacillati</taxon>
        <taxon>Actinomycetota</taxon>
        <taxon>Actinomycetes</taxon>
        <taxon>Streptosporangiales</taxon>
        <taxon>Thermomonosporaceae</taxon>
        <taxon>Actinocorallia</taxon>
    </lineage>
</organism>
<feature type="coiled-coil region" evidence="1">
    <location>
        <begin position="38"/>
        <end position="86"/>
    </location>
</feature>
<keyword evidence="3" id="KW-0378">Hydrolase</keyword>
<sequence>MPTSRFVRLVWAAVASLLLIVVVGSPGVAAVKPSIDQVEGLRKEATKARNELQGLDQELKDLRKDVKQSKKKLRGTLSELAEADAEFEKIRGPLAQLANSAYQAPAASGPLSIFGPGGAEAALHGSADVAFLAGADEALLDTAEELRERREGLADDAQNLQSQTNLDQAKIKKQQKTLFKRIEELNGQLTKMLKNLDLDRDTELTLMCDTSLVEDSTKFPNGLIPGKYLCKVPQKGYLLRADAALAFVKLNAAYKKRFGVDMCVRDAYRDLAEQQRLYYERPGFAAIPGHSNHGLGQALDLCGGVQTSGSLQFNWLEANAGTYGWFHPSWAYSSPFEPWHWEFGTEDR</sequence>
<comment type="caution">
    <text evidence="3">The sequence shown here is derived from an EMBL/GenBank/DDBJ whole genome shotgun (WGS) entry which is preliminary data.</text>
</comment>
<dbReference type="Gene3D" id="3.30.1380.10">
    <property type="match status" value="1"/>
</dbReference>
<evidence type="ECO:0000259" key="2">
    <source>
        <dbReference type="Pfam" id="PF02557"/>
    </source>
</evidence>
<dbReference type="CDD" id="cd14814">
    <property type="entry name" value="Peptidase_M15"/>
    <property type="match status" value="1"/>
</dbReference>
<protein>
    <submittedName>
        <fullName evidence="3">D-alanyl-D-alanine carboxypeptidase-like protein</fullName>
    </submittedName>
</protein>